<proteinExistence type="predicted"/>
<dbReference type="GO" id="GO:0009986">
    <property type="term" value="C:cell surface"/>
    <property type="evidence" value="ECO:0007669"/>
    <property type="project" value="TreeGrafter"/>
</dbReference>
<dbReference type="InterPro" id="IPR026664">
    <property type="entry name" value="Stereocilin-rel"/>
</dbReference>
<organism evidence="4 5">
    <name type="scientific">Plakobranchus ocellatus</name>
    <dbReference type="NCBI Taxonomy" id="259542"/>
    <lineage>
        <taxon>Eukaryota</taxon>
        <taxon>Metazoa</taxon>
        <taxon>Spiralia</taxon>
        <taxon>Lophotrochozoa</taxon>
        <taxon>Mollusca</taxon>
        <taxon>Gastropoda</taxon>
        <taxon>Heterobranchia</taxon>
        <taxon>Euthyneura</taxon>
        <taxon>Panpulmonata</taxon>
        <taxon>Sacoglossa</taxon>
        <taxon>Placobranchoidea</taxon>
        <taxon>Plakobranchidae</taxon>
        <taxon>Plakobranchus</taxon>
    </lineage>
</organism>
<keyword evidence="1" id="KW-0732">Signal</keyword>
<feature type="compositionally biased region" description="Acidic residues" evidence="3">
    <location>
        <begin position="515"/>
        <end position="525"/>
    </location>
</feature>
<comment type="caution">
    <text evidence="4">The sequence shown here is derived from an EMBL/GenBank/DDBJ whole genome shotgun (WGS) entry which is preliminary data.</text>
</comment>
<evidence type="ECO:0000256" key="3">
    <source>
        <dbReference type="SAM" id="MobiDB-lite"/>
    </source>
</evidence>
<accession>A0AAV3ZAL4</accession>
<dbReference type="EMBL" id="BLXT01002667">
    <property type="protein sequence ID" value="GFN96320.1"/>
    <property type="molecule type" value="Genomic_DNA"/>
</dbReference>
<reference evidence="4 5" key="1">
    <citation type="journal article" date="2021" name="Elife">
        <title>Chloroplast acquisition without the gene transfer in kleptoplastic sea slugs, Plakobranchus ocellatus.</title>
        <authorList>
            <person name="Maeda T."/>
            <person name="Takahashi S."/>
            <person name="Yoshida T."/>
            <person name="Shimamura S."/>
            <person name="Takaki Y."/>
            <person name="Nagai Y."/>
            <person name="Toyoda A."/>
            <person name="Suzuki Y."/>
            <person name="Arimoto A."/>
            <person name="Ishii H."/>
            <person name="Satoh N."/>
            <person name="Nishiyama T."/>
            <person name="Hasebe M."/>
            <person name="Maruyama T."/>
            <person name="Minagawa J."/>
            <person name="Obokata J."/>
            <person name="Shigenobu S."/>
        </authorList>
    </citation>
    <scope>NUCLEOTIDE SEQUENCE [LARGE SCALE GENOMIC DNA]</scope>
</reference>
<dbReference type="PANTHER" id="PTHR23412">
    <property type="entry name" value="STEREOCILIN RELATED"/>
    <property type="match status" value="1"/>
</dbReference>
<feature type="region of interest" description="Disordered" evidence="3">
    <location>
        <begin position="508"/>
        <end position="527"/>
    </location>
</feature>
<evidence type="ECO:0000256" key="2">
    <source>
        <dbReference type="ARBA" id="ARBA00023180"/>
    </source>
</evidence>
<dbReference type="GO" id="GO:0007160">
    <property type="term" value="P:cell-matrix adhesion"/>
    <property type="evidence" value="ECO:0007669"/>
    <property type="project" value="TreeGrafter"/>
</dbReference>
<evidence type="ECO:0000313" key="4">
    <source>
        <dbReference type="EMBL" id="GFN96320.1"/>
    </source>
</evidence>
<name>A0AAV3ZAL4_9GAST</name>
<gene>
    <name evidence="4" type="ORF">PoB_002282600</name>
</gene>
<keyword evidence="5" id="KW-1185">Reference proteome</keyword>
<evidence type="ECO:0000256" key="1">
    <source>
        <dbReference type="ARBA" id="ARBA00022729"/>
    </source>
</evidence>
<dbReference type="Proteomes" id="UP000735302">
    <property type="component" value="Unassembled WGS sequence"/>
</dbReference>
<keyword evidence="2" id="KW-0325">Glycoprotein</keyword>
<evidence type="ECO:0000313" key="5">
    <source>
        <dbReference type="Proteomes" id="UP000735302"/>
    </source>
</evidence>
<sequence length="1320" mass="148291">MRDSWDIYMLRFTPEAVQPSDIDRVDVSHFNDLEQLRVLTEDRVQLHLTSAVKTKIALKLTEAHGPFSGWQQYLQDMLDHYIMFLPYDELEAQLEPQMFLDIDISPDDLHSPMRKVQHFYSIGAWKVANWLSDPSNIPTEFSGATLDKKTKLFCLVSKYAALPHLYGNVFPIDVIKHGISECAFYDIDYSQMDFLVDVVTSDPGFTWTANNMVDIDPLMPAVPASVLKNISEAELKAYWEEKHAEFPVSSARAVWDTIKHTVDLGNMDCHDMLTTQEGLLVLSPDELQLIPLHVFTDCADVFTHYLDGRCEHNPRGCEQIWKQIKRSAASYQQSLASVMKNMSEEFIVGYVPPDDMEDLMTRNDHDLDDILQIPLDDVHASVIFRKIEREMGNFSLMDLEHHNVSDQKAYKKLFRKGSTTDELERELPKGADLLSSMDEMKSNLGKASRKKVKTVYSRVKESLDLDGRNSDICVDETMTEDVAPFFTQASEDELKKLSADSRGKILKAIGSDEKAPDDDESEPGENVEGMTRKKLAIFLRVQLETKLTADDVTEIGPYLFCGMDLAQAEKLSDGAIREHLHVFETCVQLNQTVREAVAERVMASVGGVTGLLDMPAMAKDLGTMLAYADLTELDSLDQATGNQNQLDCNSLKVFRGELSFLNASDIMDMKSQDFEDCLEDMQKSNWTDGQLEAIGHKLKEVFGNDTVNWQSDAPMKAGSLIRGLPKDDLLDITFNEDIIAILGQMEMEANESAEILNKFTRDKGLPGFSHLTADELASMGKLVCGMDAMDISSMAASAVSDAASSLADADCLGEDQLQEFGKKLEEDMGSDWSGLPPNKVAELGVLMGGASKEVLSSLDEEQIANVNPKAISKVPAKTFSEVFSADKLNQLSDEQALYLTPKHMWRMSREQREAMSNFTSSAGIPVPTASHGNKASDWGEMQTARQLPRASCGTGMALAGQRDSLLDTPQKVDAYRMTLSPELLDFFGRLEDSPSHDISTFTDIDMDITLHFLMDYLDEEGRNDYLDILDSFDYIPTEDMEEMLATWPPSIHLLQNEQTMCEFTSMMSEDLLSTFCTRLTNDDVSAATVTEVVERCPDCIVLAYKEREDESLHFMLDAAKGAVFFRKLRQWMDSGWDAYVLQISPSGLKEADIDMVTDTSIFRNRTQLRILGDDMFFAYIGEGVKKKLAARIYEALGSLASWSDVLIDEIGSYIPYMKPEILKRDLTPSYVMRVMHYIEDMHDVTAVEDRALSIAAWSLADQVEANPNYLNSTEKLRAMCLLAKYAARRSLFETFYTAQELSDGMIRCAHWNISKENVSS</sequence>
<protein>
    <submittedName>
        <fullName evidence="4">Stereocilin</fullName>
    </submittedName>
</protein>
<dbReference type="PANTHER" id="PTHR23412:SF17">
    <property type="entry name" value="OTOANCORIN"/>
    <property type="match status" value="1"/>
</dbReference>